<dbReference type="SMART" id="SM00175">
    <property type="entry name" value="RAB"/>
    <property type="match status" value="1"/>
</dbReference>
<dbReference type="SMART" id="SM00173">
    <property type="entry name" value="RAS"/>
    <property type="match status" value="1"/>
</dbReference>
<keyword evidence="8" id="KW-0449">Lipoprotein</keyword>
<evidence type="ECO:0000256" key="6">
    <source>
        <dbReference type="ARBA" id="ARBA00023134"/>
    </source>
</evidence>
<comment type="caution">
    <text evidence="12">The sequence shown here is derived from an EMBL/GenBank/DDBJ whole genome shotgun (WGS) entry which is preliminary data.</text>
</comment>
<dbReference type="GO" id="GO:0003924">
    <property type="term" value="F:GTPase activity"/>
    <property type="evidence" value="ECO:0007669"/>
    <property type="project" value="InterPro"/>
</dbReference>
<dbReference type="GO" id="GO:0007264">
    <property type="term" value="P:small GTPase-mediated signal transduction"/>
    <property type="evidence" value="ECO:0007669"/>
    <property type="project" value="InterPro"/>
</dbReference>
<reference evidence="12 13" key="1">
    <citation type="submission" date="2019-10" db="EMBL/GenBank/DDBJ databases">
        <authorList>
            <person name="Palmer J.M."/>
        </authorList>
    </citation>
    <scope>NUCLEOTIDE SEQUENCE [LARGE SCALE GENOMIC DNA]</scope>
    <source>
        <strain evidence="12 13">TWF506</strain>
    </source>
</reference>
<keyword evidence="7" id="KW-0472">Membrane</keyword>
<keyword evidence="9" id="KW-0636">Prenylation</keyword>
<dbReference type="PROSITE" id="PS51421">
    <property type="entry name" value="RAS"/>
    <property type="match status" value="1"/>
</dbReference>
<evidence type="ECO:0000256" key="9">
    <source>
        <dbReference type="ARBA" id="ARBA00023289"/>
    </source>
</evidence>
<gene>
    <name evidence="12" type="primary">RHO1_1</name>
    <name evidence="12" type="ORF">TWF506_000034</name>
</gene>
<dbReference type="Proteomes" id="UP001307849">
    <property type="component" value="Unassembled WGS sequence"/>
</dbReference>
<dbReference type="InterPro" id="IPR027417">
    <property type="entry name" value="P-loop_NTPase"/>
</dbReference>
<evidence type="ECO:0000256" key="2">
    <source>
        <dbReference type="ARBA" id="ARBA00010142"/>
    </source>
</evidence>
<keyword evidence="3" id="KW-1003">Cell membrane</keyword>
<accession>A0AAN8RWC7</accession>
<name>A0AAN8RWC7_9PEZI</name>
<feature type="region of interest" description="Disordered" evidence="11">
    <location>
        <begin position="380"/>
        <end position="415"/>
    </location>
</feature>
<dbReference type="AlphaFoldDB" id="A0AAN8RWC7"/>
<dbReference type="NCBIfam" id="TIGR00231">
    <property type="entry name" value="small_GTP"/>
    <property type="match status" value="1"/>
</dbReference>
<evidence type="ECO:0000256" key="4">
    <source>
        <dbReference type="ARBA" id="ARBA00022481"/>
    </source>
</evidence>
<comment type="similarity">
    <text evidence="2">Belongs to the small GTPase superfamily. Rho family.</text>
</comment>
<proteinExistence type="inferred from homology"/>
<dbReference type="Gene3D" id="3.40.50.300">
    <property type="entry name" value="P-loop containing nucleotide triphosphate hydrolases"/>
    <property type="match status" value="1"/>
</dbReference>
<dbReference type="InterPro" id="IPR001806">
    <property type="entry name" value="Small_GTPase"/>
</dbReference>
<keyword evidence="10" id="KW-0175">Coiled coil</keyword>
<evidence type="ECO:0000256" key="5">
    <source>
        <dbReference type="ARBA" id="ARBA00022741"/>
    </source>
</evidence>
<comment type="subcellular location">
    <subcellularLocation>
        <location evidence="1">Cell membrane</location>
        <topology evidence="1">Lipid-anchor</topology>
        <orientation evidence="1">Cytoplasmic side</orientation>
    </subcellularLocation>
</comment>
<dbReference type="SUPFAM" id="SSF52540">
    <property type="entry name" value="P-loop containing nucleoside triphosphate hydrolases"/>
    <property type="match status" value="1"/>
</dbReference>
<dbReference type="PRINTS" id="PR00449">
    <property type="entry name" value="RASTRNSFRMNG"/>
</dbReference>
<feature type="coiled-coil region" evidence="10">
    <location>
        <begin position="216"/>
        <end position="243"/>
    </location>
</feature>
<keyword evidence="5" id="KW-0547">Nucleotide-binding</keyword>
<feature type="compositionally biased region" description="Polar residues" evidence="11">
    <location>
        <begin position="404"/>
        <end position="413"/>
    </location>
</feature>
<dbReference type="GO" id="GO:0005886">
    <property type="term" value="C:plasma membrane"/>
    <property type="evidence" value="ECO:0007669"/>
    <property type="project" value="UniProtKB-SubCell"/>
</dbReference>
<sequence length="617" mass="68503">MDPLSITVSVSSLIVVCTRIIKLSSDVSNTYRTASFMLSAIASECAVISASLTRLQNMLLSQPERLGQLAESLETALLGCALTMSVLQEQLGGLADETEDGQLKPKKFKYVLEQDYLKELLQQVRGQQVSITLLLQTYQSDSLTKIEQSMQDYNIILKQMANKSISLWRGARSSSGYQVPTAIVGNSDKDSVFEISSIITDTRFDFDDQIINSKAYRRALVNLQQAQGYLEQLDNELDKGRQSPDNLEEGSTLLQTGNISPSVDAPDVFTQTYHHELAGMGEEAQDVPVPTPAENEGLMTEPAYDHIAGYVHPQLALDRFENKDPKDDRFQNSVKRELSEFDMLHGQGARYFAMPPQIEHSPPLPLPSHPEIEDLQQETAGEAKEHLTGSLSPLSEPTPSEVSDQTSESVTKSSPKRSSWRFQRFFSGLLKPSSSTEIKRKLVLVGDPCGKTSLALAFCKGHFPEQDIPTIFDNYVADVEIDGKAVELAIWDTAGLGDYDNLRPLSYPDSHVVLLCFSVANRDSYENVQYKWISEVLHFCQGIPIILVGTEKDCRDNGTHHSYGNTRKPITTAEGEELRRLIGADKYVECSAKTAEGVRDVFVAAIRAALLVKRKKR</sequence>
<evidence type="ECO:0000256" key="8">
    <source>
        <dbReference type="ARBA" id="ARBA00023288"/>
    </source>
</evidence>
<dbReference type="InterPro" id="IPR005225">
    <property type="entry name" value="Small_GTP-bd"/>
</dbReference>
<dbReference type="EMBL" id="JAVHJM010000001">
    <property type="protein sequence ID" value="KAK6519734.1"/>
    <property type="molecule type" value="Genomic_DNA"/>
</dbReference>
<dbReference type="GO" id="GO:0005525">
    <property type="term" value="F:GTP binding"/>
    <property type="evidence" value="ECO:0007669"/>
    <property type="project" value="UniProtKB-KW"/>
</dbReference>
<dbReference type="PROSITE" id="PS51420">
    <property type="entry name" value="RHO"/>
    <property type="match status" value="1"/>
</dbReference>
<keyword evidence="4" id="KW-0488">Methylation</keyword>
<evidence type="ECO:0000256" key="1">
    <source>
        <dbReference type="ARBA" id="ARBA00004342"/>
    </source>
</evidence>
<evidence type="ECO:0000313" key="13">
    <source>
        <dbReference type="Proteomes" id="UP001307849"/>
    </source>
</evidence>
<evidence type="ECO:0000313" key="12">
    <source>
        <dbReference type="EMBL" id="KAK6519734.1"/>
    </source>
</evidence>
<evidence type="ECO:0000256" key="11">
    <source>
        <dbReference type="SAM" id="MobiDB-lite"/>
    </source>
</evidence>
<keyword evidence="6" id="KW-0342">GTP-binding</keyword>
<evidence type="ECO:0000256" key="7">
    <source>
        <dbReference type="ARBA" id="ARBA00023136"/>
    </source>
</evidence>
<organism evidence="12 13">
    <name type="scientific">Arthrobotrys conoides</name>
    <dbReference type="NCBI Taxonomy" id="74498"/>
    <lineage>
        <taxon>Eukaryota</taxon>
        <taxon>Fungi</taxon>
        <taxon>Dikarya</taxon>
        <taxon>Ascomycota</taxon>
        <taxon>Pezizomycotina</taxon>
        <taxon>Orbiliomycetes</taxon>
        <taxon>Orbiliales</taxon>
        <taxon>Orbiliaceae</taxon>
        <taxon>Arthrobotrys</taxon>
    </lineage>
</organism>
<dbReference type="Pfam" id="PF00071">
    <property type="entry name" value="Ras"/>
    <property type="match status" value="1"/>
</dbReference>
<evidence type="ECO:0000256" key="10">
    <source>
        <dbReference type="SAM" id="Coils"/>
    </source>
</evidence>
<keyword evidence="13" id="KW-1185">Reference proteome</keyword>
<feature type="compositionally biased region" description="Low complexity" evidence="11">
    <location>
        <begin position="388"/>
        <end position="403"/>
    </location>
</feature>
<dbReference type="CDD" id="cd00157">
    <property type="entry name" value="Rho"/>
    <property type="match status" value="1"/>
</dbReference>
<dbReference type="FunFam" id="3.40.50.300:FF:000983">
    <property type="entry name" value="Rho family GTPase"/>
    <property type="match status" value="1"/>
</dbReference>
<evidence type="ECO:0000256" key="3">
    <source>
        <dbReference type="ARBA" id="ARBA00022475"/>
    </source>
</evidence>
<dbReference type="SMART" id="SM00174">
    <property type="entry name" value="RHO"/>
    <property type="match status" value="1"/>
</dbReference>
<dbReference type="InterPro" id="IPR003578">
    <property type="entry name" value="Small_GTPase_Rho"/>
</dbReference>
<dbReference type="PROSITE" id="PS51419">
    <property type="entry name" value="RAB"/>
    <property type="match status" value="1"/>
</dbReference>
<dbReference type="PANTHER" id="PTHR24072">
    <property type="entry name" value="RHO FAMILY GTPASE"/>
    <property type="match status" value="1"/>
</dbReference>
<protein>
    <submittedName>
        <fullName evidence="12">GTP-binding protein Rho1</fullName>
    </submittedName>
</protein>